<evidence type="ECO:0000313" key="2">
    <source>
        <dbReference type="Proteomes" id="UP000279227"/>
    </source>
</evidence>
<sequence length="169" mass="19162">MDGYEKFIELCETFNLGKVLYSPKHGGYGYNFSLNDIITMKANNMIMDANDGGLVLGPLHANGGIQVLQMNEDGSFNHCTEMEGWEYITSSLITENEREELLAINEIYKNYDKNLNTEFLIPASCKIIDVSHLSMPVLLIDDYGRVIINRLSTKEYINRIIEIDNKTAP</sequence>
<dbReference type="GeneID" id="93023759"/>
<reference evidence="1 2" key="1">
    <citation type="submission" date="2018-12" db="EMBL/GenBank/DDBJ databases">
        <authorList>
            <consortium name="Pathogen Informatics"/>
        </authorList>
    </citation>
    <scope>NUCLEOTIDE SEQUENCE [LARGE SCALE GENOMIC DNA]</scope>
    <source>
        <strain evidence="1 2">NCTC11432</strain>
    </source>
</reference>
<gene>
    <name evidence="1" type="ORF">NCTC11432_04339</name>
</gene>
<proteinExistence type="predicted"/>
<name>A0A3S4R5A7_CHRGE</name>
<dbReference type="AlphaFoldDB" id="A0A3S4R5A7"/>
<accession>A0A3S4R5A7</accession>
<dbReference type="KEGG" id="cgle:NCTC11432_04339"/>
<evidence type="ECO:0000313" key="1">
    <source>
        <dbReference type="EMBL" id="VEE10715.1"/>
    </source>
</evidence>
<dbReference type="Proteomes" id="UP000279227">
    <property type="component" value="Chromosome"/>
</dbReference>
<protein>
    <submittedName>
        <fullName evidence="1">Uncharacterized protein</fullName>
    </submittedName>
</protein>
<dbReference type="EMBL" id="LR134289">
    <property type="protein sequence ID" value="VEE10715.1"/>
    <property type="molecule type" value="Genomic_DNA"/>
</dbReference>
<organism evidence="1 2">
    <name type="scientific">Chryseobacterium gleum</name>
    <name type="common">Flavobacterium gleum</name>
    <dbReference type="NCBI Taxonomy" id="250"/>
    <lineage>
        <taxon>Bacteria</taxon>
        <taxon>Pseudomonadati</taxon>
        <taxon>Bacteroidota</taxon>
        <taxon>Flavobacteriia</taxon>
        <taxon>Flavobacteriales</taxon>
        <taxon>Weeksellaceae</taxon>
        <taxon>Chryseobacterium group</taxon>
        <taxon>Chryseobacterium</taxon>
    </lineage>
</organism>
<dbReference type="STRING" id="525257.HMPREF0204_11367"/>
<dbReference type="RefSeq" id="WP_002984535.1">
    <property type="nucleotide sequence ID" value="NZ_CP068486.1"/>
</dbReference>